<dbReference type="PANTHER" id="PTHR43471:SF1">
    <property type="entry name" value="ABC TRANSPORTER PERMEASE PROTEIN NOSY-RELATED"/>
    <property type="match status" value="1"/>
</dbReference>
<accession>A0ABV7AGP3</accession>
<proteinExistence type="predicted"/>
<feature type="transmembrane region" description="Helical" evidence="1">
    <location>
        <begin position="250"/>
        <end position="269"/>
    </location>
</feature>
<feature type="transmembrane region" description="Helical" evidence="1">
    <location>
        <begin position="20"/>
        <end position="39"/>
    </location>
</feature>
<dbReference type="PANTHER" id="PTHR43471">
    <property type="entry name" value="ABC TRANSPORTER PERMEASE"/>
    <property type="match status" value="1"/>
</dbReference>
<comment type="caution">
    <text evidence="2">The sequence shown here is derived from an EMBL/GenBank/DDBJ whole genome shotgun (WGS) entry which is preliminary data.</text>
</comment>
<dbReference type="Pfam" id="PF12679">
    <property type="entry name" value="ABC2_membrane_2"/>
    <property type="match status" value="1"/>
</dbReference>
<dbReference type="Proteomes" id="UP001595443">
    <property type="component" value="Unassembled WGS sequence"/>
</dbReference>
<sequence>MIARLATIAAQEFRLARRNLWVGLATAALAAFALALGFLGAGQGAALKADVLSLTAASLSTLSVYLIPLIALLMSYDALAGEVERGTLALTLATPARRWELFVAKFLAQSAAVGAAIALGFAIAGGAIGAVYGISAEGLAAWARLVGSGLALGAIFVAVGLALSAAAGRTATAAAFAIACWLIVVVLYDLALLGGVIAAGEGAFTSHVFPWLVLANPADAFRIYNLAAFDAAPVSGIDGLARSLPFSPRLPLVVLGLWLAVPAALGIHLTRKIVP</sequence>
<feature type="transmembrane region" description="Helical" evidence="1">
    <location>
        <begin position="106"/>
        <end position="135"/>
    </location>
</feature>
<evidence type="ECO:0000256" key="1">
    <source>
        <dbReference type="SAM" id="Phobius"/>
    </source>
</evidence>
<keyword evidence="1" id="KW-0472">Membrane</keyword>
<evidence type="ECO:0000313" key="2">
    <source>
        <dbReference type="EMBL" id="MFC2967917.1"/>
    </source>
</evidence>
<gene>
    <name evidence="2" type="ORF">ACFOES_07415</name>
</gene>
<organism evidence="2 3">
    <name type="scientific">Acidimangrovimonas pyrenivorans</name>
    <dbReference type="NCBI Taxonomy" id="2030798"/>
    <lineage>
        <taxon>Bacteria</taxon>
        <taxon>Pseudomonadati</taxon>
        <taxon>Pseudomonadota</taxon>
        <taxon>Alphaproteobacteria</taxon>
        <taxon>Rhodobacterales</taxon>
        <taxon>Paracoccaceae</taxon>
        <taxon>Acidimangrovimonas</taxon>
    </lineage>
</organism>
<feature type="transmembrane region" description="Helical" evidence="1">
    <location>
        <begin position="175"/>
        <end position="199"/>
    </location>
</feature>
<dbReference type="EMBL" id="JBHRSK010000004">
    <property type="protein sequence ID" value="MFC2967917.1"/>
    <property type="molecule type" value="Genomic_DNA"/>
</dbReference>
<keyword evidence="1" id="KW-0812">Transmembrane</keyword>
<dbReference type="RefSeq" id="WP_377832563.1">
    <property type="nucleotide sequence ID" value="NZ_JBHRSK010000004.1"/>
</dbReference>
<keyword evidence="3" id="KW-1185">Reference proteome</keyword>
<feature type="transmembrane region" description="Helical" evidence="1">
    <location>
        <begin position="51"/>
        <end position="76"/>
    </location>
</feature>
<feature type="transmembrane region" description="Helical" evidence="1">
    <location>
        <begin position="141"/>
        <end position="163"/>
    </location>
</feature>
<reference evidence="3" key="1">
    <citation type="journal article" date="2019" name="Int. J. Syst. Evol. Microbiol.">
        <title>The Global Catalogue of Microorganisms (GCM) 10K type strain sequencing project: providing services to taxonomists for standard genome sequencing and annotation.</title>
        <authorList>
            <consortium name="The Broad Institute Genomics Platform"/>
            <consortium name="The Broad Institute Genome Sequencing Center for Infectious Disease"/>
            <person name="Wu L."/>
            <person name="Ma J."/>
        </authorList>
    </citation>
    <scope>NUCLEOTIDE SEQUENCE [LARGE SCALE GENOMIC DNA]</scope>
    <source>
        <strain evidence="3">KCTC 62192</strain>
    </source>
</reference>
<keyword evidence="1" id="KW-1133">Transmembrane helix</keyword>
<evidence type="ECO:0000313" key="3">
    <source>
        <dbReference type="Proteomes" id="UP001595443"/>
    </source>
</evidence>
<name>A0ABV7AGP3_9RHOB</name>
<protein>
    <submittedName>
        <fullName evidence="2">ABC transporter permease</fullName>
    </submittedName>
</protein>